<evidence type="ECO:0000256" key="6">
    <source>
        <dbReference type="SAM" id="MobiDB-lite"/>
    </source>
</evidence>
<keyword evidence="4 7" id="KW-1133">Transmembrane helix</keyword>
<protein>
    <submittedName>
        <fullName evidence="9">PspC domain-containing protein</fullName>
    </submittedName>
</protein>
<dbReference type="InterPro" id="IPR007168">
    <property type="entry name" value="Phageshock_PspC_N"/>
</dbReference>
<organism evidence="9 10">
    <name type="scientific">Rhodococcus olei</name>
    <dbReference type="NCBI Taxonomy" id="2161675"/>
    <lineage>
        <taxon>Bacteria</taxon>
        <taxon>Bacillati</taxon>
        <taxon>Actinomycetota</taxon>
        <taxon>Actinomycetes</taxon>
        <taxon>Mycobacteriales</taxon>
        <taxon>Nocardiaceae</taxon>
        <taxon>Rhodococcus</taxon>
    </lineage>
</organism>
<dbReference type="PANTHER" id="PTHR33885">
    <property type="entry name" value="PHAGE SHOCK PROTEIN C"/>
    <property type="match status" value="1"/>
</dbReference>
<name>A0ABP8P1P3_9NOCA</name>
<evidence type="ECO:0000259" key="8">
    <source>
        <dbReference type="Pfam" id="PF04024"/>
    </source>
</evidence>
<dbReference type="EMBL" id="BAABFB010000030">
    <property type="protein sequence ID" value="GAA4477912.1"/>
    <property type="molecule type" value="Genomic_DNA"/>
</dbReference>
<feature type="domain" description="Phage shock protein PspC N-terminal" evidence="8">
    <location>
        <begin position="17"/>
        <end position="72"/>
    </location>
</feature>
<feature type="transmembrane region" description="Helical" evidence="7">
    <location>
        <begin position="286"/>
        <end position="305"/>
    </location>
</feature>
<feature type="region of interest" description="Disordered" evidence="6">
    <location>
        <begin position="181"/>
        <end position="259"/>
    </location>
</feature>
<dbReference type="Pfam" id="PF04024">
    <property type="entry name" value="PspC"/>
    <property type="match status" value="1"/>
</dbReference>
<sequence>MTTATFSEQLTKLWRTRPVRLPRQGPVAGVAAGIGHRYDVDPVLVRVAFVVSTLFGGVGIVLYLACWLLLPRAGDQSSAAEAMLGRGHSSESGTKTIVLAVALLIAATTIGPIGVGLGGSGLISLALMLGGLWMLYQRRPEPPAMPPGTDPWFGLAPPTPGHPPAAGPFGGYTAPGVFTTLPKTYEPSATTPDTATPPEPTVTPAEPATPMDGFRGQGAGSAPPRNTESSSDTGMFTGSGPQTPGAADGPPAWDPLGVAPFAWDLPEPTPAATPAPLPRTRPKSRLTTVVLGLAILASVAAWALGAATDWEWMSPGRIGAVGLAVIGVGLIVGAFLRRGYGLLVVTGPLVGFVVLASLVGPVDWSSQNVGSRTWAPMTVAEIAPEYSGQLGDFTLDLRGVTLTEDRTVTINSGVGSFTVLVPENMNVVNHCSIAVGDVNCLPEGLSGGADGTAGPVLTLDMTGRMGDLEVHRG</sequence>
<feature type="compositionally biased region" description="Polar residues" evidence="6">
    <location>
        <begin position="224"/>
        <end position="242"/>
    </location>
</feature>
<keyword evidence="2" id="KW-1003">Cell membrane</keyword>
<reference evidence="10" key="1">
    <citation type="journal article" date="2019" name="Int. J. Syst. Evol. Microbiol.">
        <title>The Global Catalogue of Microorganisms (GCM) 10K type strain sequencing project: providing services to taxonomists for standard genome sequencing and annotation.</title>
        <authorList>
            <consortium name="The Broad Institute Genomics Platform"/>
            <consortium name="The Broad Institute Genome Sequencing Center for Infectious Disease"/>
            <person name="Wu L."/>
            <person name="Ma J."/>
        </authorList>
    </citation>
    <scope>NUCLEOTIDE SEQUENCE [LARGE SCALE GENOMIC DNA]</scope>
    <source>
        <strain evidence="10">JCM 32206</strain>
    </source>
</reference>
<evidence type="ECO:0000256" key="5">
    <source>
        <dbReference type="ARBA" id="ARBA00023136"/>
    </source>
</evidence>
<gene>
    <name evidence="9" type="ORF">GCM10023094_20970</name>
</gene>
<evidence type="ECO:0000256" key="3">
    <source>
        <dbReference type="ARBA" id="ARBA00022692"/>
    </source>
</evidence>
<dbReference type="RefSeq" id="WP_345344443.1">
    <property type="nucleotide sequence ID" value="NZ_BAABFB010000030.1"/>
</dbReference>
<evidence type="ECO:0000256" key="2">
    <source>
        <dbReference type="ARBA" id="ARBA00022475"/>
    </source>
</evidence>
<feature type="transmembrane region" description="Helical" evidence="7">
    <location>
        <begin position="47"/>
        <end position="70"/>
    </location>
</feature>
<dbReference type="InterPro" id="IPR052027">
    <property type="entry name" value="PspC"/>
</dbReference>
<accession>A0ABP8P1P3</accession>
<dbReference type="PANTHER" id="PTHR33885:SF3">
    <property type="entry name" value="PHAGE SHOCK PROTEIN C"/>
    <property type="match status" value="1"/>
</dbReference>
<evidence type="ECO:0000313" key="9">
    <source>
        <dbReference type="EMBL" id="GAA4477912.1"/>
    </source>
</evidence>
<keyword evidence="5 7" id="KW-0472">Membrane</keyword>
<evidence type="ECO:0000256" key="1">
    <source>
        <dbReference type="ARBA" id="ARBA00004162"/>
    </source>
</evidence>
<keyword evidence="10" id="KW-1185">Reference proteome</keyword>
<feature type="compositionally biased region" description="Low complexity" evidence="6">
    <location>
        <begin position="244"/>
        <end position="255"/>
    </location>
</feature>
<evidence type="ECO:0000313" key="10">
    <source>
        <dbReference type="Proteomes" id="UP001501183"/>
    </source>
</evidence>
<proteinExistence type="predicted"/>
<evidence type="ECO:0000256" key="4">
    <source>
        <dbReference type="ARBA" id="ARBA00022989"/>
    </source>
</evidence>
<evidence type="ECO:0000256" key="7">
    <source>
        <dbReference type="SAM" id="Phobius"/>
    </source>
</evidence>
<dbReference type="Proteomes" id="UP001501183">
    <property type="component" value="Unassembled WGS sequence"/>
</dbReference>
<feature type="transmembrane region" description="Helical" evidence="7">
    <location>
        <begin position="317"/>
        <end position="336"/>
    </location>
</feature>
<comment type="caution">
    <text evidence="9">The sequence shown here is derived from an EMBL/GenBank/DDBJ whole genome shotgun (WGS) entry which is preliminary data.</text>
</comment>
<comment type="subcellular location">
    <subcellularLocation>
        <location evidence="1">Cell membrane</location>
        <topology evidence="1">Single-pass membrane protein</topology>
    </subcellularLocation>
</comment>
<feature type="transmembrane region" description="Helical" evidence="7">
    <location>
        <begin position="343"/>
        <end position="362"/>
    </location>
</feature>
<feature type="transmembrane region" description="Helical" evidence="7">
    <location>
        <begin position="119"/>
        <end position="136"/>
    </location>
</feature>
<keyword evidence="3 7" id="KW-0812">Transmembrane</keyword>